<dbReference type="eggNOG" id="ENOG5032QD2">
    <property type="taxonomic scope" value="Bacteria"/>
</dbReference>
<dbReference type="PATRIC" id="fig|997884.3.peg.4294"/>
<accession>I9GBG9</accession>
<gene>
    <name evidence="1" type="ORF">HMPREF1068_04189</name>
</gene>
<keyword evidence="2" id="KW-1185">Reference proteome</keyword>
<dbReference type="Proteomes" id="UP000003089">
    <property type="component" value="Unassembled WGS sequence"/>
</dbReference>
<reference evidence="1 2" key="1">
    <citation type="submission" date="2012-02" db="EMBL/GenBank/DDBJ databases">
        <title>The Genome Sequence of Bacteroides nordii CL02T12C05.</title>
        <authorList>
            <consortium name="The Broad Institute Genome Sequencing Platform"/>
            <person name="Earl A."/>
            <person name="Ward D."/>
            <person name="Feldgarden M."/>
            <person name="Gevers D."/>
            <person name="Zitomersky N.L."/>
            <person name="Coyne M.J."/>
            <person name="Comstock L.E."/>
            <person name="Young S.K."/>
            <person name="Zeng Q."/>
            <person name="Gargeya S."/>
            <person name="Fitzgerald M."/>
            <person name="Haas B."/>
            <person name="Abouelleil A."/>
            <person name="Alvarado L."/>
            <person name="Arachchi H.M."/>
            <person name="Berlin A."/>
            <person name="Chapman S.B."/>
            <person name="Gearin G."/>
            <person name="Goldberg J."/>
            <person name="Griggs A."/>
            <person name="Gujja S."/>
            <person name="Hansen M."/>
            <person name="Heiman D."/>
            <person name="Howarth C."/>
            <person name="Larimer J."/>
            <person name="Lui A."/>
            <person name="MacDonald P.J.P."/>
            <person name="McCowen C."/>
            <person name="Montmayeur A."/>
            <person name="Murphy C."/>
            <person name="Neiman D."/>
            <person name="Pearson M."/>
            <person name="Priest M."/>
            <person name="Roberts A."/>
            <person name="Saif S."/>
            <person name="Shea T."/>
            <person name="Sisk P."/>
            <person name="Stolte C."/>
            <person name="Sykes S."/>
            <person name="Wortman J."/>
            <person name="Nusbaum C."/>
            <person name="Birren B."/>
        </authorList>
    </citation>
    <scope>NUCLEOTIDE SEQUENCE [LARGE SCALE GENOMIC DNA]</scope>
    <source>
        <strain evidence="1 2">CL02T12C05</strain>
    </source>
</reference>
<evidence type="ECO:0000313" key="1">
    <source>
        <dbReference type="EMBL" id="EIY43864.1"/>
    </source>
</evidence>
<sequence>MEKSSFIFLFSGVFIHAQADGLITVDYNIQPVYGYRADGTPGRIVEIKLKGEKLQDDCLIDVVAKGCKEKTVLH</sequence>
<proteinExistence type="predicted"/>
<dbReference type="AlphaFoldDB" id="I9GBG9"/>
<name>I9GBG9_9BACE</name>
<protein>
    <submittedName>
        <fullName evidence="1">Uncharacterized protein</fullName>
    </submittedName>
</protein>
<dbReference type="RefSeq" id="WP_007487493.1">
    <property type="nucleotide sequence ID" value="NZ_JH724317.1"/>
</dbReference>
<evidence type="ECO:0000313" key="2">
    <source>
        <dbReference type="Proteomes" id="UP000003089"/>
    </source>
</evidence>
<dbReference type="EMBL" id="AGXS01000028">
    <property type="protein sequence ID" value="EIY43864.1"/>
    <property type="molecule type" value="Genomic_DNA"/>
</dbReference>
<comment type="caution">
    <text evidence="1">The sequence shown here is derived from an EMBL/GenBank/DDBJ whole genome shotgun (WGS) entry which is preliminary data.</text>
</comment>
<organism evidence="1 2">
    <name type="scientific">Bacteroides nordii CL02T12C05</name>
    <dbReference type="NCBI Taxonomy" id="997884"/>
    <lineage>
        <taxon>Bacteria</taxon>
        <taxon>Pseudomonadati</taxon>
        <taxon>Bacteroidota</taxon>
        <taxon>Bacteroidia</taxon>
        <taxon>Bacteroidales</taxon>
        <taxon>Bacteroidaceae</taxon>
        <taxon>Bacteroides</taxon>
    </lineage>
</organism>
<dbReference type="HOGENOM" id="CLU_2680051_0_0_10"/>